<protein>
    <submittedName>
        <fullName evidence="2">Caspase domain-containing protein</fullName>
    </submittedName>
</protein>
<organism evidence="2 3">
    <name type="scientific">Nocardioides aurantiacus</name>
    <dbReference type="NCBI Taxonomy" id="86796"/>
    <lineage>
        <taxon>Bacteria</taxon>
        <taxon>Bacillati</taxon>
        <taxon>Actinomycetota</taxon>
        <taxon>Actinomycetes</taxon>
        <taxon>Propionibacteriales</taxon>
        <taxon>Nocardioidaceae</taxon>
        <taxon>Nocardioides</taxon>
    </lineage>
</organism>
<accession>A0A3N2CTS0</accession>
<gene>
    <name evidence="2" type="ORF">EDD33_1788</name>
</gene>
<dbReference type="Gene3D" id="3.40.50.1460">
    <property type="match status" value="1"/>
</dbReference>
<dbReference type="OrthoDB" id="3542505at2"/>
<dbReference type="InterPro" id="IPR029030">
    <property type="entry name" value="Caspase-like_dom_sf"/>
</dbReference>
<dbReference type="GO" id="GO:0004197">
    <property type="term" value="F:cysteine-type endopeptidase activity"/>
    <property type="evidence" value="ECO:0007669"/>
    <property type="project" value="InterPro"/>
</dbReference>
<evidence type="ECO:0000313" key="3">
    <source>
        <dbReference type="Proteomes" id="UP000281738"/>
    </source>
</evidence>
<name>A0A3N2CTS0_9ACTN</name>
<dbReference type="EMBL" id="RKHO01000001">
    <property type="protein sequence ID" value="ROR90932.1"/>
    <property type="molecule type" value="Genomic_DNA"/>
</dbReference>
<dbReference type="InterPro" id="IPR011600">
    <property type="entry name" value="Pept_C14_caspase"/>
</dbReference>
<sequence>MKRALLVGIDSYDQIEDLEGCVNDVQALSPLFHRDDDAAPNFETVTLTAGADGGYVSRDDLVKAVGHLLSSPADQAVLYFAGHGEEADEDVTLMTSDATEYTPGLRFTEILSRIEGSPVQQIVVILDCCFSGGAGRVPMIARGAAIRQGLSMLTSSRVSETSAETAEGRGQFSTYLEGALEGGAAEITGEVTVAGAYAYLSEAFGAWEQRPTFKANLDSLKPLRRCTPPVSPSTLRELSNWFPDPFDVYPLDPSYEDTEEPRNETNEAIFKQLQKCSHVKLVEPVGEEHMYWAAMNRTGCRLTPLGRRYHRLASQARL</sequence>
<proteinExistence type="predicted"/>
<reference evidence="2 3" key="1">
    <citation type="submission" date="2018-11" db="EMBL/GenBank/DDBJ databases">
        <title>Sequencing the genomes of 1000 actinobacteria strains.</title>
        <authorList>
            <person name="Klenk H.-P."/>
        </authorList>
    </citation>
    <scope>NUCLEOTIDE SEQUENCE [LARGE SCALE GENOMIC DNA]</scope>
    <source>
        <strain evidence="2 3">DSM 12652</strain>
    </source>
</reference>
<keyword evidence="3" id="KW-1185">Reference proteome</keyword>
<evidence type="ECO:0000313" key="2">
    <source>
        <dbReference type="EMBL" id="ROR90932.1"/>
    </source>
</evidence>
<dbReference type="GO" id="GO:0006508">
    <property type="term" value="P:proteolysis"/>
    <property type="evidence" value="ECO:0007669"/>
    <property type="project" value="InterPro"/>
</dbReference>
<comment type="caution">
    <text evidence="2">The sequence shown here is derived from an EMBL/GenBank/DDBJ whole genome shotgun (WGS) entry which is preliminary data.</text>
</comment>
<dbReference type="RefSeq" id="WP_123390190.1">
    <property type="nucleotide sequence ID" value="NZ_RKHO01000001.1"/>
</dbReference>
<feature type="domain" description="Peptidase C14 caspase" evidence="1">
    <location>
        <begin position="2"/>
        <end position="184"/>
    </location>
</feature>
<evidence type="ECO:0000259" key="1">
    <source>
        <dbReference type="Pfam" id="PF00656"/>
    </source>
</evidence>
<dbReference type="AlphaFoldDB" id="A0A3N2CTS0"/>
<dbReference type="Pfam" id="PF00656">
    <property type="entry name" value="Peptidase_C14"/>
    <property type="match status" value="1"/>
</dbReference>
<dbReference type="SUPFAM" id="SSF52129">
    <property type="entry name" value="Caspase-like"/>
    <property type="match status" value="1"/>
</dbReference>
<dbReference type="Proteomes" id="UP000281738">
    <property type="component" value="Unassembled WGS sequence"/>
</dbReference>